<name>A0ABT7MR14_9BACL</name>
<dbReference type="RefSeq" id="WP_286038444.1">
    <property type="nucleotide sequence ID" value="NZ_CP183077.1"/>
</dbReference>
<accession>A0ABT7MR14</accession>
<evidence type="ECO:0008006" key="4">
    <source>
        <dbReference type="Google" id="ProtNLM"/>
    </source>
</evidence>
<protein>
    <recommendedName>
        <fullName evidence="4">YesK-like protein</fullName>
    </recommendedName>
</protein>
<organism evidence="2 3">
    <name type="scientific">Exiguobacterium mexicanum</name>
    <dbReference type="NCBI Taxonomy" id="340146"/>
    <lineage>
        <taxon>Bacteria</taxon>
        <taxon>Bacillati</taxon>
        <taxon>Bacillota</taxon>
        <taxon>Bacilli</taxon>
        <taxon>Bacillales</taxon>
        <taxon>Bacillales Family XII. Incertae Sedis</taxon>
        <taxon>Exiguobacterium</taxon>
    </lineage>
</organism>
<proteinExistence type="predicted"/>
<comment type="caution">
    <text evidence="2">The sequence shown here is derived from an EMBL/GenBank/DDBJ whole genome shotgun (WGS) entry which is preliminary data.</text>
</comment>
<evidence type="ECO:0000256" key="1">
    <source>
        <dbReference type="SAM" id="Phobius"/>
    </source>
</evidence>
<feature type="transmembrane region" description="Helical" evidence="1">
    <location>
        <begin position="43"/>
        <end position="61"/>
    </location>
</feature>
<evidence type="ECO:0000313" key="3">
    <source>
        <dbReference type="Proteomes" id="UP001230807"/>
    </source>
</evidence>
<keyword evidence="3" id="KW-1185">Reference proteome</keyword>
<keyword evidence="1" id="KW-0472">Membrane</keyword>
<feature type="transmembrane region" description="Helical" evidence="1">
    <location>
        <begin position="12"/>
        <end position="36"/>
    </location>
</feature>
<dbReference type="Proteomes" id="UP001230807">
    <property type="component" value="Unassembled WGS sequence"/>
</dbReference>
<dbReference type="EMBL" id="JASWER010000010">
    <property type="protein sequence ID" value="MDL5377649.1"/>
    <property type="molecule type" value="Genomic_DNA"/>
</dbReference>
<feature type="transmembrane region" description="Helical" evidence="1">
    <location>
        <begin position="73"/>
        <end position="97"/>
    </location>
</feature>
<evidence type="ECO:0000313" key="2">
    <source>
        <dbReference type="EMBL" id="MDL5377649.1"/>
    </source>
</evidence>
<keyword evidence="1" id="KW-0812">Transmembrane</keyword>
<sequence length="106" mass="12191">MDVVYYSYPVDAILYMYLGATAVVSLIIGLLVWRLFKRRDVGFWTTLVLSFVGLSLSLVWFQNASVAVFMGTLPWLINLVFSLLLYGLFVGIIYVTFRPRKLDRVK</sequence>
<gene>
    <name evidence="2" type="ORF">QR695_11635</name>
</gene>
<reference evidence="2 3" key="1">
    <citation type="submission" date="2023-06" db="EMBL/GenBank/DDBJ databases">
        <title>Influencing factors and mechanism of Cr(VI) reduction by facultative anaerobic Exiguobacterium sp. PY14.</title>
        <authorList>
            <person name="Zou L."/>
        </authorList>
    </citation>
    <scope>NUCLEOTIDE SEQUENCE [LARGE SCALE GENOMIC DNA]</scope>
    <source>
        <strain evidence="2 3">PY14</strain>
    </source>
</reference>
<keyword evidence="1" id="KW-1133">Transmembrane helix</keyword>